<dbReference type="InterPro" id="IPR030678">
    <property type="entry name" value="Peptide/Ni-bd"/>
</dbReference>
<dbReference type="Gene3D" id="3.90.76.10">
    <property type="entry name" value="Dipeptide-binding Protein, Domain 1"/>
    <property type="match status" value="1"/>
</dbReference>
<feature type="signal peptide" evidence="5">
    <location>
        <begin position="1"/>
        <end position="25"/>
    </location>
</feature>
<feature type="chain" id="PRO_5046782728" evidence="5">
    <location>
        <begin position="26"/>
        <end position="538"/>
    </location>
</feature>
<comment type="caution">
    <text evidence="7">The sequence shown here is derived from an EMBL/GenBank/DDBJ whole genome shotgun (WGS) entry which is preliminary data.</text>
</comment>
<evidence type="ECO:0000256" key="4">
    <source>
        <dbReference type="ARBA" id="ARBA00022729"/>
    </source>
</evidence>
<dbReference type="CDD" id="cd08504">
    <property type="entry name" value="PBP2_OppA"/>
    <property type="match status" value="1"/>
</dbReference>
<evidence type="ECO:0000313" key="7">
    <source>
        <dbReference type="EMBL" id="MDC7716350.1"/>
    </source>
</evidence>
<reference evidence="7 8" key="1">
    <citation type="submission" date="2023-01" db="EMBL/GenBank/DDBJ databases">
        <title>Novel species of the genus Vogesella isolated from rivers.</title>
        <authorList>
            <person name="Lu H."/>
        </authorList>
    </citation>
    <scope>NUCLEOTIDE SEQUENCE [LARGE SCALE GENOMIC DNA]</scope>
    <source>
        <strain evidence="7 8">DC21W</strain>
    </source>
</reference>
<protein>
    <submittedName>
        <fullName evidence="7">Peptide ABC transporter substrate-binding protein</fullName>
    </submittedName>
</protein>
<keyword evidence="8" id="KW-1185">Reference proteome</keyword>
<dbReference type="PROSITE" id="PS01040">
    <property type="entry name" value="SBP_BACTERIAL_5"/>
    <property type="match status" value="1"/>
</dbReference>
<proteinExistence type="inferred from homology"/>
<keyword evidence="4 5" id="KW-0732">Signal</keyword>
<dbReference type="RefSeq" id="WP_272750764.1">
    <property type="nucleotide sequence ID" value="NZ_JAQQLF010000004.1"/>
</dbReference>
<comment type="similarity">
    <text evidence="2">Belongs to the bacterial solute-binding protein 5 family.</text>
</comment>
<dbReference type="Proteomes" id="UP001219956">
    <property type="component" value="Unassembled WGS sequence"/>
</dbReference>
<evidence type="ECO:0000256" key="2">
    <source>
        <dbReference type="ARBA" id="ARBA00005695"/>
    </source>
</evidence>
<dbReference type="Pfam" id="PF00496">
    <property type="entry name" value="SBP_bac_5"/>
    <property type="match status" value="1"/>
</dbReference>
<evidence type="ECO:0000256" key="1">
    <source>
        <dbReference type="ARBA" id="ARBA00004196"/>
    </source>
</evidence>
<evidence type="ECO:0000259" key="6">
    <source>
        <dbReference type="Pfam" id="PF00496"/>
    </source>
</evidence>
<comment type="subcellular location">
    <subcellularLocation>
        <location evidence="1">Cell envelope</location>
    </subcellularLocation>
</comment>
<feature type="domain" description="Solute-binding protein family 5" evidence="6">
    <location>
        <begin position="81"/>
        <end position="456"/>
    </location>
</feature>
<dbReference type="EMBL" id="JAQQLF010000004">
    <property type="protein sequence ID" value="MDC7716350.1"/>
    <property type="molecule type" value="Genomic_DNA"/>
</dbReference>
<evidence type="ECO:0000256" key="3">
    <source>
        <dbReference type="ARBA" id="ARBA00022448"/>
    </source>
</evidence>
<sequence length="538" mass="59391">MKKNMSFSVLAASVVLAMGANAAFAAKVPAGVQLAAKQELTRNNGSEPESLDPALAESVGANNIARDLFEALTAADNDGRIVPGLAESWKQTDPTTWVFTLRKNAKWSDGVQVTADDVVYGIRRFLDPKTASPYASTYGAFLLNGVEAAEGKKALTDIGIKAVDKLTVEVKTPYPVAFLPEVMSNNQLGPAPRHAIEKHGKDWTKPGKLVGNGAFVLKDWAVNSKIVIEKNPQYWDAKAVVLSKVTYLPIEDGFADVKLYQSGENDWVYQLPPGTYEKYKAELPKDVRNSPMLGLRYYSLNAKDPVMKDKRVRQALSMVIDRDILAAKITADGQSPAYSVVVKGTAGADATTYDWAKWPMEQRVAEAKKLLAAAGLQAGSKIKFTYNTSEYHKKMAIFAASEWKTKLGLNTELENMEFKVLLKKRHDGEYQIARNGWVADYNDATTFLTLVQCGSDQNDNGNCNPKAEELIKQGNQAKDAAKRKQLLTQATKMIMDDYPIIPLLSYTTPRLVKPYVGGYTGKNSLDRYRNKDLYIIKH</sequence>
<dbReference type="PIRSF" id="PIRSF002741">
    <property type="entry name" value="MppA"/>
    <property type="match status" value="1"/>
</dbReference>
<evidence type="ECO:0000313" key="8">
    <source>
        <dbReference type="Proteomes" id="UP001219956"/>
    </source>
</evidence>
<evidence type="ECO:0000256" key="5">
    <source>
        <dbReference type="SAM" id="SignalP"/>
    </source>
</evidence>
<organism evidence="7 8">
    <name type="scientific">Vogesella aquatica</name>
    <dbReference type="NCBI Taxonomy" id="2984206"/>
    <lineage>
        <taxon>Bacteria</taxon>
        <taxon>Pseudomonadati</taxon>
        <taxon>Pseudomonadota</taxon>
        <taxon>Betaproteobacteria</taxon>
        <taxon>Neisseriales</taxon>
        <taxon>Chromobacteriaceae</taxon>
        <taxon>Vogesella</taxon>
    </lineage>
</organism>
<accession>A0ABT5IUV8</accession>
<keyword evidence="3" id="KW-0813">Transport</keyword>
<gene>
    <name evidence="7" type="ORF">PQU95_03820</name>
</gene>
<dbReference type="PANTHER" id="PTHR30290:SF10">
    <property type="entry name" value="PERIPLASMIC OLIGOPEPTIDE-BINDING PROTEIN-RELATED"/>
    <property type="match status" value="1"/>
</dbReference>
<name>A0ABT5IUV8_9NEIS</name>
<dbReference type="Gene3D" id="3.40.190.10">
    <property type="entry name" value="Periplasmic binding protein-like II"/>
    <property type="match status" value="1"/>
</dbReference>
<dbReference type="InterPro" id="IPR023765">
    <property type="entry name" value="SBP_5_CS"/>
</dbReference>
<dbReference type="InterPro" id="IPR000914">
    <property type="entry name" value="SBP_5_dom"/>
</dbReference>
<dbReference type="SUPFAM" id="SSF53850">
    <property type="entry name" value="Periplasmic binding protein-like II"/>
    <property type="match status" value="1"/>
</dbReference>
<dbReference type="Gene3D" id="3.10.105.10">
    <property type="entry name" value="Dipeptide-binding Protein, Domain 3"/>
    <property type="match status" value="1"/>
</dbReference>
<dbReference type="InterPro" id="IPR039424">
    <property type="entry name" value="SBP_5"/>
</dbReference>
<dbReference type="PANTHER" id="PTHR30290">
    <property type="entry name" value="PERIPLASMIC BINDING COMPONENT OF ABC TRANSPORTER"/>
    <property type="match status" value="1"/>
</dbReference>